<organism evidence="2 3">
    <name type="scientific">Vanilla planifolia</name>
    <name type="common">Vanilla</name>
    <dbReference type="NCBI Taxonomy" id="51239"/>
    <lineage>
        <taxon>Eukaryota</taxon>
        <taxon>Viridiplantae</taxon>
        <taxon>Streptophyta</taxon>
        <taxon>Embryophyta</taxon>
        <taxon>Tracheophyta</taxon>
        <taxon>Spermatophyta</taxon>
        <taxon>Magnoliopsida</taxon>
        <taxon>Liliopsida</taxon>
        <taxon>Asparagales</taxon>
        <taxon>Orchidaceae</taxon>
        <taxon>Vanilloideae</taxon>
        <taxon>Vanilleae</taxon>
        <taxon>Vanilla</taxon>
    </lineage>
</organism>
<evidence type="ECO:0000256" key="1">
    <source>
        <dbReference type="SAM" id="MobiDB-lite"/>
    </source>
</evidence>
<feature type="compositionally biased region" description="Pro residues" evidence="1">
    <location>
        <begin position="125"/>
        <end position="141"/>
    </location>
</feature>
<reference evidence="2 3" key="1">
    <citation type="journal article" date="2020" name="Nat. Food">
        <title>A phased Vanilla planifolia genome enables genetic improvement of flavour and production.</title>
        <authorList>
            <person name="Hasing T."/>
            <person name="Tang H."/>
            <person name="Brym M."/>
            <person name="Khazi F."/>
            <person name="Huang T."/>
            <person name="Chambers A.H."/>
        </authorList>
    </citation>
    <scope>NUCLEOTIDE SEQUENCE [LARGE SCALE GENOMIC DNA]</scope>
    <source>
        <tissue evidence="2">Leaf</tissue>
    </source>
</reference>
<dbReference type="EMBL" id="JADCNM010000001">
    <property type="protein sequence ID" value="KAG0503980.1"/>
    <property type="molecule type" value="Genomic_DNA"/>
</dbReference>
<dbReference type="Proteomes" id="UP000639772">
    <property type="component" value="Chromosome 1"/>
</dbReference>
<protein>
    <submittedName>
        <fullName evidence="2">Uncharacterized protein</fullName>
    </submittedName>
</protein>
<name>A0A835VNU7_VANPL</name>
<feature type="compositionally biased region" description="Polar residues" evidence="1">
    <location>
        <begin position="109"/>
        <end position="118"/>
    </location>
</feature>
<accession>A0A835VNU7</accession>
<proteinExistence type="predicted"/>
<feature type="region of interest" description="Disordered" evidence="1">
    <location>
        <begin position="40"/>
        <end position="74"/>
    </location>
</feature>
<evidence type="ECO:0000313" key="3">
    <source>
        <dbReference type="Proteomes" id="UP000639772"/>
    </source>
</evidence>
<gene>
    <name evidence="2" type="ORF">HPP92_004052</name>
</gene>
<dbReference type="AlphaFoldDB" id="A0A835VNU7"/>
<evidence type="ECO:0000313" key="2">
    <source>
        <dbReference type="EMBL" id="KAG0503980.1"/>
    </source>
</evidence>
<sequence>MSCLVFFIHAIPSARLSHNRFNVDGTTAKHSHLHEVEARRERKAASTSSTKSCGPHLTVKQLHPPTTKGMPFAEPSSAVAPSYHLFIRHQKSLPPLQVRQKQPWKISAFRQSPQSKESSVIAPFPTSPPPHSDSYPLPPPSTTAAVFWRKAQGA</sequence>
<feature type="region of interest" description="Disordered" evidence="1">
    <location>
        <begin position="97"/>
        <end position="142"/>
    </location>
</feature>
<comment type="caution">
    <text evidence="2">The sequence shown here is derived from an EMBL/GenBank/DDBJ whole genome shotgun (WGS) entry which is preliminary data.</text>
</comment>